<evidence type="ECO:0000256" key="1">
    <source>
        <dbReference type="ARBA" id="ARBA00007176"/>
    </source>
</evidence>
<reference evidence="2" key="1">
    <citation type="submission" date="2018-03" db="EMBL/GenBank/DDBJ databases">
        <title>The relapsing fever spirochete Borrelia turicatae persists in the highly oxidative environment of its soft-bodied tick vector.</title>
        <authorList>
            <person name="Bourret T.J."/>
            <person name="Boyle W.K."/>
            <person name="Valenzuela J.G."/>
            <person name="Oliveira F."/>
            <person name="Lopez J.E."/>
        </authorList>
    </citation>
    <scope>NUCLEOTIDE SEQUENCE</scope>
    <source>
        <strain evidence="2">Kansas strain/isolate</strain>
        <tissue evidence="2">Salivary glands</tissue>
    </source>
</reference>
<dbReference type="AlphaFoldDB" id="A0A2R5LFR6"/>
<dbReference type="InterPro" id="IPR018794">
    <property type="entry name" value="UPF0538"/>
</dbReference>
<dbReference type="EMBL" id="GGLE01004238">
    <property type="protein sequence ID" value="MBY08364.1"/>
    <property type="molecule type" value="Transcribed_RNA"/>
</dbReference>
<comment type="similarity">
    <text evidence="1">Belongs to the UPF0538 family.</text>
</comment>
<organism evidence="2">
    <name type="scientific">Ornithodoros turicata</name>
    <dbReference type="NCBI Taxonomy" id="34597"/>
    <lineage>
        <taxon>Eukaryota</taxon>
        <taxon>Metazoa</taxon>
        <taxon>Ecdysozoa</taxon>
        <taxon>Arthropoda</taxon>
        <taxon>Chelicerata</taxon>
        <taxon>Arachnida</taxon>
        <taxon>Acari</taxon>
        <taxon>Parasitiformes</taxon>
        <taxon>Ixodida</taxon>
        <taxon>Ixodoidea</taxon>
        <taxon>Argasidae</taxon>
        <taxon>Ornithodorinae</taxon>
        <taxon>Ornithodoros</taxon>
    </lineage>
</organism>
<protein>
    <submittedName>
        <fullName evidence="2">Uncharacterized protein</fullName>
    </submittedName>
</protein>
<accession>A0A2R5LFR6</accession>
<name>A0A2R5LFR6_9ACAR</name>
<dbReference type="Pfam" id="PF10209">
    <property type="entry name" value="DUF2340"/>
    <property type="match status" value="1"/>
</dbReference>
<evidence type="ECO:0000313" key="2">
    <source>
        <dbReference type="EMBL" id="MBY08364.1"/>
    </source>
</evidence>
<dbReference type="PANTHER" id="PTHR18444">
    <property type="entry name" value="UPF0538 FAMILY MEMBER"/>
    <property type="match status" value="1"/>
</dbReference>
<sequence>MSGDLKELWTIPVRVIRSFEHRNIRYLVIKDVSPQYLVKELKAIIMTKLKESPSFPPPVRNYAYDTIKIEHFPHKSKTTDPVINTEDDTLILPDEKTLLESHMINETELSFFKLEDYIRYKTSKHSDV</sequence>
<proteinExistence type="inferred from homology"/>
<dbReference type="PANTHER" id="PTHR18444:SF9">
    <property type="entry name" value="UPF0538 PROTEIN C2ORF76"/>
    <property type="match status" value="1"/>
</dbReference>